<evidence type="ECO:0000313" key="3">
    <source>
        <dbReference type="EMBL" id="KAH3873142.1"/>
    </source>
</evidence>
<dbReference type="EMBL" id="JAIWYP010000002">
    <property type="protein sequence ID" value="KAH3866276.1"/>
    <property type="molecule type" value="Genomic_DNA"/>
</dbReference>
<sequence>METLEDFPKHPAIKESINMWTVEPKRKVFNKIMDEVLSDLFIPFEVEVNTAFSSYFFHITNTHC</sequence>
<evidence type="ECO:0000313" key="4">
    <source>
        <dbReference type="Proteomes" id="UP000828390"/>
    </source>
</evidence>
<proteinExistence type="predicted"/>
<reference evidence="3" key="2">
    <citation type="submission" date="2020-11" db="EMBL/GenBank/DDBJ databases">
        <authorList>
            <person name="McCartney M.A."/>
            <person name="Auch B."/>
            <person name="Kono T."/>
            <person name="Mallez S."/>
            <person name="Becker A."/>
            <person name="Gohl D.M."/>
            <person name="Silverstein K.A.T."/>
            <person name="Koren S."/>
            <person name="Bechman K.B."/>
            <person name="Herman A."/>
            <person name="Abrahante J.E."/>
            <person name="Garbe J."/>
        </authorList>
    </citation>
    <scope>NUCLEOTIDE SEQUENCE</scope>
    <source>
        <strain evidence="3">Duluth1</strain>
        <tissue evidence="3">Whole animal</tissue>
    </source>
</reference>
<dbReference type="EMBL" id="JAIWYP010000002">
    <property type="protein sequence ID" value="KAH3873142.1"/>
    <property type="molecule type" value="Genomic_DNA"/>
</dbReference>
<dbReference type="EMBL" id="JAIWYP010000006">
    <property type="protein sequence ID" value="KAH3809873.1"/>
    <property type="molecule type" value="Genomic_DNA"/>
</dbReference>
<comment type="caution">
    <text evidence="3">The sequence shown here is derived from an EMBL/GenBank/DDBJ whole genome shotgun (WGS) entry which is preliminary data.</text>
</comment>
<accession>A0A9D4M909</accession>
<dbReference type="AlphaFoldDB" id="A0A9D4M909"/>
<reference evidence="3" key="1">
    <citation type="journal article" date="2019" name="bioRxiv">
        <title>The Genome of the Zebra Mussel, Dreissena polymorpha: A Resource for Invasive Species Research.</title>
        <authorList>
            <person name="McCartney M.A."/>
            <person name="Auch B."/>
            <person name="Kono T."/>
            <person name="Mallez S."/>
            <person name="Zhang Y."/>
            <person name="Obille A."/>
            <person name="Becker A."/>
            <person name="Abrahante J.E."/>
            <person name="Garbe J."/>
            <person name="Badalamenti J.P."/>
            <person name="Herman A."/>
            <person name="Mangelson H."/>
            <person name="Liachko I."/>
            <person name="Sullivan S."/>
            <person name="Sone E.D."/>
            <person name="Koren S."/>
            <person name="Silverstein K.A.T."/>
            <person name="Beckman K.B."/>
            <person name="Gohl D.M."/>
        </authorList>
    </citation>
    <scope>NUCLEOTIDE SEQUENCE</scope>
    <source>
        <strain evidence="3">Duluth1</strain>
        <tissue evidence="3">Whole animal</tissue>
    </source>
</reference>
<gene>
    <name evidence="2" type="ORF">DPMN_029336</name>
    <name evidence="3" type="ORF">DPMN_036369</name>
    <name evidence="1" type="ORF">DPMN_138253</name>
</gene>
<organism evidence="3 4">
    <name type="scientific">Dreissena polymorpha</name>
    <name type="common">Zebra mussel</name>
    <name type="synonym">Mytilus polymorpha</name>
    <dbReference type="NCBI Taxonomy" id="45954"/>
    <lineage>
        <taxon>Eukaryota</taxon>
        <taxon>Metazoa</taxon>
        <taxon>Spiralia</taxon>
        <taxon>Lophotrochozoa</taxon>
        <taxon>Mollusca</taxon>
        <taxon>Bivalvia</taxon>
        <taxon>Autobranchia</taxon>
        <taxon>Heteroconchia</taxon>
        <taxon>Euheterodonta</taxon>
        <taxon>Imparidentia</taxon>
        <taxon>Neoheterodontei</taxon>
        <taxon>Myida</taxon>
        <taxon>Dreissenoidea</taxon>
        <taxon>Dreissenidae</taxon>
        <taxon>Dreissena</taxon>
    </lineage>
</organism>
<evidence type="ECO:0000313" key="1">
    <source>
        <dbReference type="EMBL" id="KAH3809873.1"/>
    </source>
</evidence>
<name>A0A9D4M909_DREPO</name>
<keyword evidence="4" id="KW-1185">Reference proteome</keyword>
<protein>
    <submittedName>
        <fullName evidence="3">Uncharacterized protein</fullName>
    </submittedName>
</protein>
<dbReference type="Proteomes" id="UP000828390">
    <property type="component" value="Unassembled WGS sequence"/>
</dbReference>
<evidence type="ECO:0000313" key="2">
    <source>
        <dbReference type="EMBL" id="KAH3866276.1"/>
    </source>
</evidence>